<dbReference type="Proteomes" id="UP001335648">
    <property type="component" value="Unassembled WGS sequence"/>
</dbReference>
<name>A0AAN8B2M2_9TELE</name>
<dbReference type="InterPro" id="IPR027033">
    <property type="entry name" value="Cnh"/>
</dbReference>
<protein>
    <submittedName>
        <fullName evidence="1">Uncharacterized protein</fullName>
    </submittedName>
</protein>
<gene>
    <name evidence="1" type="ORF">CesoFtcFv8_026287</name>
</gene>
<reference evidence="1 2" key="1">
    <citation type="journal article" date="2023" name="Mol. Biol. Evol.">
        <title>Genomics of Secondarily Temperate Adaptation in the Only Non-Antarctic Icefish.</title>
        <authorList>
            <person name="Rivera-Colon A.G."/>
            <person name="Rayamajhi N."/>
            <person name="Minhas B.F."/>
            <person name="Madrigal G."/>
            <person name="Bilyk K.T."/>
            <person name="Yoon V."/>
            <person name="Hune M."/>
            <person name="Gregory S."/>
            <person name="Cheng C.H.C."/>
            <person name="Catchen J.M."/>
        </authorList>
    </citation>
    <scope>NUCLEOTIDE SEQUENCE [LARGE SCALE GENOMIC DNA]</scope>
    <source>
        <strain evidence="1">JC2023a</strain>
    </source>
</reference>
<dbReference type="PANTHER" id="PTHR46522:SF1">
    <property type="entry name" value="INACTIVE CYTIDINE MONOPHOSPHATE-N-ACETYLNEURAMINIC ACID HYDROXYLASE"/>
    <property type="match status" value="1"/>
</dbReference>
<dbReference type="GO" id="GO:0046381">
    <property type="term" value="P:CMP-N-acetylneuraminate metabolic process"/>
    <property type="evidence" value="ECO:0007669"/>
    <property type="project" value="TreeGrafter"/>
</dbReference>
<proteinExistence type="predicted"/>
<comment type="caution">
    <text evidence="1">The sequence shown here is derived from an EMBL/GenBank/DDBJ whole genome shotgun (WGS) entry which is preliminary data.</text>
</comment>
<accession>A0AAN8B2M2</accession>
<evidence type="ECO:0000313" key="1">
    <source>
        <dbReference type="EMBL" id="KAK5876993.1"/>
    </source>
</evidence>
<dbReference type="GO" id="GO:0005737">
    <property type="term" value="C:cytoplasm"/>
    <property type="evidence" value="ECO:0007669"/>
    <property type="project" value="TreeGrafter"/>
</dbReference>
<organism evidence="1 2">
    <name type="scientific">Champsocephalus esox</name>
    <name type="common">pike icefish</name>
    <dbReference type="NCBI Taxonomy" id="159716"/>
    <lineage>
        <taxon>Eukaryota</taxon>
        <taxon>Metazoa</taxon>
        <taxon>Chordata</taxon>
        <taxon>Craniata</taxon>
        <taxon>Vertebrata</taxon>
        <taxon>Euteleostomi</taxon>
        <taxon>Actinopterygii</taxon>
        <taxon>Neopterygii</taxon>
        <taxon>Teleostei</taxon>
        <taxon>Neoteleostei</taxon>
        <taxon>Acanthomorphata</taxon>
        <taxon>Eupercaria</taxon>
        <taxon>Perciformes</taxon>
        <taxon>Notothenioidei</taxon>
        <taxon>Channichthyidae</taxon>
        <taxon>Champsocephalus</taxon>
    </lineage>
</organism>
<keyword evidence="2" id="KW-1185">Reference proteome</keyword>
<dbReference type="EMBL" id="JAULUE010002067">
    <property type="protein sequence ID" value="KAK5876993.1"/>
    <property type="molecule type" value="Genomic_DNA"/>
</dbReference>
<evidence type="ECO:0000313" key="2">
    <source>
        <dbReference type="Proteomes" id="UP001335648"/>
    </source>
</evidence>
<dbReference type="AlphaFoldDB" id="A0AAN8B2M2"/>
<sequence length="85" mass="9956">MNGLSYAFLVSSLKIKNRISVMRSAVLHGRLWDDLYIGFQNHISRDPDIYHHKFWNHFQTELPVSAPDWDAFLQQAEMGSSFELM</sequence>
<dbReference type="GO" id="GO:0030338">
    <property type="term" value="F:CMP-N-acetylneuraminate monooxygenase activity"/>
    <property type="evidence" value="ECO:0007669"/>
    <property type="project" value="TreeGrafter"/>
</dbReference>
<dbReference type="PANTHER" id="PTHR46522">
    <property type="entry name" value="CYTIDINE MONOPHOSPHATE-N-ACETYLNEURAMINIC ACID HYDROXYLASE"/>
    <property type="match status" value="1"/>
</dbReference>